<comment type="caution">
    <text evidence="2">The sequence shown here is derived from an EMBL/GenBank/DDBJ whole genome shotgun (WGS) entry which is preliminary data.</text>
</comment>
<evidence type="ECO:0000313" key="2">
    <source>
        <dbReference type="EMBL" id="NEX60630.1"/>
    </source>
</evidence>
<dbReference type="EMBL" id="JAAIVB010000013">
    <property type="protein sequence ID" value="NEX60630.1"/>
    <property type="molecule type" value="Genomic_DNA"/>
</dbReference>
<proteinExistence type="predicted"/>
<name>A0A6B3SIW2_9BURK</name>
<sequence>MKPRCRAGDLAVVINAHHPSNVGHIVKVLAPDNGKGDLVFRNVGVVWLVESVRPMTWSIGSRRIRRKCGPVPDTRLKPIRGNRTDKRKTAAQGSPQVHVDAKAQTVLA</sequence>
<keyword evidence="3" id="KW-1185">Reference proteome</keyword>
<dbReference type="RefSeq" id="WP_163961125.1">
    <property type="nucleotide sequence ID" value="NZ_JAAIVB010000013.1"/>
</dbReference>
<dbReference type="Proteomes" id="UP000482155">
    <property type="component" value="Unassembled WGS sequence"/>
</dbReference>
<protein>
    <submittedName>
        <fullName evidence="2">Uncharacterized protein</fullName>
    </submittedName>
</protein>
<organism evidence="2 3">
    <name type="scientific">Noviherbaspirillum galbum</name>
    <dbReference type="NCBI Taxonomy" id="2709383"/>
    <lineage>
        <taxon>Bacteria</taxon>
        <taxon>Pseudomonadati</taxon>
        <taxon>Pseudomonadota</taxon>
        <taxon>Betaproteobacteria</taxon>
        <taxon>Burkholderiales</taxon>
        <taxon>Oxalobacteraceae</taxon>
        <taxon>Noviherbaspirillum</taxon>
    </lineage>
</organism>
<gene>
    <name evidence="2" type="ORF">G3574_06040</name>
</gene>
<evidence type="ECO:0000313" key="3">
    <source>
        <dbReference type="Proteomes" id="UP000482155"/>
    </source>
</evidence>
<accession>A0A6B3SIW2</accession>
<reference evidence="2 3" key="1">
    <citation type="submission" date="2020-02" db="EMBL/GenBank/DDBJ databases">
        <authorList>
            <person name="Kim M.K."/>
        </authorList>
    </citation>
    <scope>NUCLEOTIDE SEQUENCE [LARGE SCALE GENOMIC DNA]</scope>
    <source>
        <strain evidence="2 3">17J57-3</strain>
    </source>
</reference>
<feature type="region of interest" description="Disordered" evidence="1">
    <location>
        <begin position="68"/>
        <end position="108"/>
    </location>
</feature>
<evidence type="ECO:0000256" key="1">
    <source>
        <dbReference type="SAM" id="MobiDB-lite"/>
    </source>
</evidence>
<dbReference type="AlphaFoldDB" id="A0A6B3SIW2"/>